<dbReference type="GO" id="GO:0006633">
    <property type="term" value="P:fatty acid biosynthetic process"/>
    <property type="evidence" value="ECO:0007669"/>
    <property type="project" value="TreeGrafter"/>
</dbReference>
<accession>A0A098EA89</accession>
<evidence type="ECO:0000313" key="3">
    <source>
        <dbReference type="EMBL" id="CEG12444.1"/>
    </source>
</evidence>
<dbReference type="InterPro" id="IPR002347">
    <property type="entry name" value="SDR_fam"/>
</dbReference>
<name>A0A098EA89_9ZZZZ</name>
<dbReference type="EC" id="1.1.1.100" evidence="3"/>
<comment type="similarity">
    <text evidence="1">Belongs to the short-chain dehydrogenases/reductases (SDR) family.</text>
</comment>
<dbReference type="Pfam" id="PF00106">
    <property type="entry name" value="adh_short"/>
    <property type="match status" value="1"/>
</dbReference>
<dbReference type="EMBL" id="CCXY01000146">
    <property type="protein sequence ID" value="CEG12444.1"/>
    <property type="molecule type" value="Genomic_DNA"/>
</dbReference>
<dbReference type="GO" id="GO:0048038">
    <property type="term" value="F:quinone binding"/>
    <property type="evidence" value="ECO:0007669"/>
    <property type="project" value="TreeGrafter"/>
</dbReference>
<reference evidence="3" key="1">
    <citation type="submission" date="2014-09" db="EMBL/GenBank/DDBJ databases">
        <authorList>
            <person name="Probst J Alexander"/>
        </authorList>
    </citation>
    <scope>NUCLEOTIDE SEQUENCE</scope>
</reference>
<evidence type="ECO:0000256" key="1">
    <source>
        <dbReference type="ARBA" id="ARBA00006484"/>
    </source>
</evidence>
<dbReference type="PANTHER" id="PTHR42760:SF83">
    <property type="entry name" value="(3R)-3-HYDROXYACYL-COA DEHYDROGENASE"/>
    <property type="match status" value="1"/>
</dbReference>
<dbReference type="SUPFAM" id="SSF51735">
    <property type="entry name" value="NAD(P)-binding Rossmann-fold domains"/>
    <property type="match status" value="1"/>
</dbReference>
<protein>
    <submittedName>
        <fullName evidence="3">3-oxoacyl-(Acyl-carrier-protein) reductase FabG</fullName>
        <ecNumber evidence="3">1.1.1.100</ecNumber>
    </submittedName>
</protein>
<dbReference type="PANTHER" id="PTHR42760">
    <property type="entry name" value="SHORT-CHAIN DEHYDROGENASES/REDUCTASES FAMILY MEMBER"/>
    <property type="match status" value="1"/>
</dbReference>
<dbReference type="InterPro" id="IPR036291">
    <property type="entry name" value="NAD(P)-bd_dom_sf"/>
</dbReference>
<gene>
    <name evidence="3" type="primary">fabG</name>
    <name evidence="3" type="ORF">MSIBF_A230005</name>
</gene>
<sequence length="262" mass="28947">MKFKGKVALITGGASGIGAQTAKDFAKEGAKVVILDIKDNEGKFIEKEINDNDGEALFIKCDVSKKSDVESAVNIAFEKYKDIDFLVNSAAILIDGMIHKISENEWDAVINVNLKGTFLCIQAVSKYWINSAKANKKEKITSYPDKRIINISSMAANGNVGQIVYSSSKAGIIGMTNTCAKELLKYNIRTHVVMPTLIDTPMIKDLLDKENSKWRCFYENRIPFGIGKPFHVSGVILFLCSNDAYFMNGAILEINGGRLKFL</sequence>
<dbReference type="FunFam" id="3.40.50.720:FF:000084">
    <property type="entry name" value="Short-chain dehydrogenase reductase"/>
    <property type="match status" value="1"/>
</dbReference>
<dbReference type="PRINTS" id="PR00081">
    <property type="entry name" value="GDHRDH"/>
</dbReference>
<keyword evidence="2 3" id="KW-0560">Oxidoreductase</keyword>
<dbReference type="Gene3D" id="3.40.50.720">
    <property type="entry name" value="NAD(P)-binding Rossmann-like Domain"/>
    <property type="match status" value="1"/>
</dbReference>
<organism evidence="3">
    <name type="scientific">groundwater metagenome</name>
    <dbReference type="NCBI Taxonomy" id="717931"/>
    <lineage>
        <taxon>unclassified sequences</taxon>
        <taxon>metagenomes</taxon>
        <taxon>ecological metagenomes</taxon>
    </lineage>
</organism>
<dbReference type="GO" id="GO:0004316">
    <property type="term" value="F:3-oxoacyl-[acyl-carrier-protein] reductase (NADPH) activity"/>
    <property type="evidence" value="ECO:0007669"/>
    <property type="project" value="UniProtKB-EC"/>
</dbReference>
<proteinExistence type="inferred from homology"/>
<dbReference type="PRINTS" id="PR00080">
    <property type="entry name" value="SDRFAMILY"/>
</dbReference>
<evidence type="ECO:0000256" key="2">
    <source>
        <dbReference type="ARBA" id="ARBA00023002"/>
    </source>
</evidence>
<dbReference type="AlphaFoldDB" id="A0A098EA89"/>